<gene>
    <name evidence="2" type="ORF">Pla123a_00990</name>
</gene>
<evidence type="ECO:0000313" key="2">
    <source>
        <dbReference type="EMBL" id="TWT85292.1"/>
    </source>
</evidence>
<dbReference type="Pfam" id="PF13400">
    <property type="entry name" value="Tad"/>
    <property type="match status" value="1"/>
</dbReference>
<dbReference type="Gene3D" id="3.40.50.410">
    <property type="entry name" value="von Willebrand factor, type A domain"/>
    <property type="match status" value="1"/>
</dbReference>
<reference evidence="2 3" key="1">
    <citation type="submission" date="2019-02" db="EMBL/GenBank/DDBJ databases">
        <title>Deep-cultivation of Planctomycetes and their phenomic and genomic characterization uncovers novel biology.</title>
        <authorList>
            <person name="Wiegand S."/>
            <person name="Jogler M."/>
            <person name="Boedeker C."/>
            <person name="Pinto D."/>
            <person name="Vollmers J."/>
            <person name="Rivas-Marin E."/>
            <person name="Kohn T."/>
            <person name="Peeters S.H."/>
            <person name="Heuer A."/>
            <person name="Rast P."/>
            <person name="Oberbeckmann S."/>
            <person name="Bunk B."/>
            <person name="Jeske O."/>
            <person name="Meyerdierks A."/>
            <person name="Storesund J.E."/>
            <person name="Kallscheuer N."/>
            <person name="Luecker S."/>
            <person name="Lage O.M."/>
            <person name="Pohl T."/>
            <person name="Merkel B.J."/>
            <person name="Hornburger P."/>
            <person name="Mueller R.-W."/>
            <person name="Bruemmer F."/>
            <person name="Labrenz M."/>
            <person name="Spormann A.M."/>
            <person name="Op Den Camp H."/>
            <person name="Overmann J."/>
            <person name="Amann R."/>
            <person name="Jetten M.S.M."/>
            <person name="Mascher T."/>
            <person name="Medema M.H."/>
            <person name="Devos D.P."/>
            <person name="Kaster A.-K."/>
            <person name="Ovreas L."/>
            <person name="Rohde M."/>
            <person name="Galperin M.Y."/>
            <person name="Jogler C."/>
        </authorList>
    </citation>
    <scope>NUCLEOTIDE SEQUENCE [LARGE SCALE GENOMIC DNA]</scope>
    <source>
        <strain evidence="2 3">Pla123a</strain>
    </source>
</reference>
<name>A0A5C5ZD88_9BACT</name>
<organism evidence="2 3">
    <name type="scientific">Posidoniimonas polymericola</name>
    <dbReference type="NCBI Taxonomy" id="2528002"/>
    <lineage>
        <taxon>Bacteria</taxon>
        <taxon>Pseudomonadati</taxon>
        <taxon>Planctomycetota</taxon>
        <taxon>Planctomycetia</taxon>
        <taxon>Pirellulales</taxon>
        <taxon>Lacipirellulaceae</taxon>
        <taxon>Posidoniimonas</taxon>
    </lineage>
</organism>
<dbReference type="InterPro" id="IPR036465">
    <property type="entry name" value="vWFA_dom_sf"/>
</dbReference>
<evidence type="ECO:0000259" key="1">
    <source>
        <dbReference type="PROSITE" id="PS50234"/>
    </source>
</evidence>
<feature type="domain" description="VWFA" evidence="1">
    <location>
        <begin position="323"/>
        <end position="572"/>
    </location>
</feature>
<dbReference type="CDD" id="cd00198">
    <property type="entry name" value="vWFA"/>
    <property type="match status" value="1"/>
</dbReference>
<keyword evidence="3" id="KW-1185">Reference proteome</keyword>
<comment type="caution">
    <text evidence="2">The sequence shown here is derived from an EMBL/GenBank/DDBJ whole genome shotgun (WGS) entry which is preliminary data.</text>
</comment>
<dbReference type="Proteomes" id="UP000318478">
    <property type="component" value="Unassembled WGS sequence"/>
</dbReference>
<dbReference type="InterPro" id="IPR028087">
    <property type="entry name" value="Tad_N"/>
</dbReference>
<dbReference type="SUPFAM" id="SSF53300">
    <property type="entry name" value="vWA-like"/>
    <property type="match status" value="1"/>
</dbReference>
<sequence length="585" mass="63361">MARTASQRPPQRRGVIVVLTGFLLCVVFAFVSMSIDSGRIVLTQTQMQNAVDAAALAASQEITAAIHDAGQGQGSATIDANSIAVAAARQMAAEVAELNGVFVDPDLDVFFGKRGYNEASDSWPIQWGESPFNVVKVVARRDGSDQEAPDGKFPLAFGWAVGKDSVELQTTATAFVEARDLVLVLDFSGSMSDDTELRSIGSFSQADIEAGLDQMWDELQAADPTWPGTSKSKFPSTGFGDIDSYAGTYISSNNTNTIRSQLGLDDKDASGDYLHKYPQAGRYSSGLPKSEPSNNTSKNDWNDYISYVKNLNGPYKKKYGYRTLMDFLQQNNQMKWTVSEDLWRTSHYPFTAVKNGASLFLGFLDDLDFGDEIGVVSYGSYAVWEDSHYDGEVSIDLSDDPISSDYAAVDAIQRRHQAGHYDVYTAIGDGVLKGRELLVGADGDSSDEGHGRYGARPTMILMTDGQANRSKSGWSLPGDFNWSDYTDYDGDGSADYTTNDQHKKYAFYEAVEAINRGITIHTMAVGAGADRDLMRAIAFAGGGVFISVPGGSTIADMESQMLEAFGQIAAKVPPAQLVFDLTATE</sequence>
<accession>A0A5C5ZD88</accession>
<dbReference type="OrthoDB" id="226477at2"/>
<dbReference type="RefSeq" id="WP_146583568.1">
    <property type="nucleotide sequence ID" value="NZ_SJPO01000001.1"/>
</dbReference>
<protein>
    <submittedName>
        <fullName evidence="2">von Willebrand factor type A domain protein</fullName>
    </submittedName>
</protein>
<dbReference type="AlphaFoldDB" id="A0A5C5ZD88"/>
<dbReference type="EMBL" id="SJPO01000001">
    <property type="protein sequence ID" value="TWT85292.1"/>
    <property type="molecule type" value="Genomic_DNA"/>
</dbReference>
<dbReference type="InterPro" id="IPR002035">
    <property type="entry name" value="VWF_A"/>
</dbReference>
<proteinExistence type="predicted"/>
<evidence type="ECO:0000313" key="3">
    <source>
        <dbReference type="Proteomes" id="UP000318478"/>
    </source>
</evidence>
<dbReference type="PROSITE" id="PS50234">
    <property type="entry name" value="VWFA"/>
    <property type="match status" value="1"/>
</dbReference>